<keyword evidence="7" id="KW-1133">Transmembrane helix</keyword>
<gene>
    <name evidence="9" type="ORF">C7B77_26575</name>
</gene>
<keyword evidence="5 7" id="KW-0472">Membrane</keyword>
<keyword evidence="7" id="KW-0812">Transmembrane</keyword>
<dbReference type="Proteomes" id="UP000238937">
    <property type="component" value="Unassembled WGS sequence"/>
</dbReference>
<dbReference type="GO" id="GO:0015979">
    <property type="term" value="P:photosynthesis"/>
    <property type="evidence" value="ECO:0007669"/>
    <property type="project" value="InterPro"/>
</dbReference>
<comment type="similarity">
    <text evidence="6">Belongs to the phycobilisome linker protein family.</text>
</comment>
<dbReference type="PANTHER" id="PTHR34011">
    <property type="entry name" value="PHYCOBILISOME 32.1 KDA LINKER POLYPEPTIDE, PHYCOCYANIN-ASSOCIATED, ROD 2-RELATED"/>
    <property type="match status" value="1"/>
</dbReference>
<evidence type="ECO:0000256" key="4">
    <source>
        <dbReference type="ARBA" id="ARBA00023078"/>
    </source>
</evidence>
<proteinExistence type="inferred from homology"/>
<evidence type="ECO:0000313" key="10">
    <source>
        <dbReference type="Proteomes" id="UP000238937"/>
    </source>
</evidence>
<keyword evidence="4" id="KW-0793">Thylakoid</keyword>
<organism evidence="9 10">
    <name type="scientific">Chamaesiphon polymorphus CCALA 037</name>
    <dbReference type="NCBI Taxonomy" id="2107692"/>
    <lineage>
        <taxon>Bacteria</taxon>
        <taxon>Bacillati</taxon>
        <taxon>Cyanobacteriota</taxon>
        <taxon>Cyanophyceae</taxon>
        <taxon>Gomontiellales</taxon>
        <taxon>Chamaesiphonaceae</taxon>
        <taxon>Chamaesiphon</taxon>
    </lineage>
</organism>
<dbReference type="PROSITE" id="PS51445">
    <property type="entry name" value="PBS_LINKER"/>
    <property type="match status" value="1"/>
</dbReference>
<reference evidence="9 10" key="1">
    <citation type="submission" date="2018-03" db="EMBL/GenBank/DDBJ databases">
        <title>The ancient ancestry and fast evolution of plastids.</title>
        <authorList>
            <person name="Moore K.R."/>
            <person name="Magnabosco C."/>
            <person name="Momper L."/>
            <person name="Gold D.A."/>
            <person name="Bosak T."/>
            <person name="Fournier G.P."/>
        </authorList>
    </citation>
    <scope>NUCLEOTIDE SEQUENCE [LARGE SCALE GENOMIC DNA]</scope>
    <source>
        <strain evidence="9 10">CCALA 037</strain>
    </source>
</reference>
<feature type="transmembrane region" description="Helical" evidence="7">
    <location>
        <begin position="229"/>
        <end position="253"/>
    </location>
</feature>
<name>A0A2T1FCG8_9CYAN</name>
<evidence type="ECO:0000313" key="9">
    <source>
        <dbReference type="EMBL" id="PSB42703.1"/>
    </source>
</evidence>
<evidence type="ECO:0000256" key="7">
    <source>
        <dbReference type="SAM" id="Phobius"/>
    </source>
</evidence>
<evidence type="ECO:0000256" key="5">
    <source>
        <dbReference type="ARBA" id="ARBA00023136"/>
    </source>
</evidence>
<dbReference type="GO" id="GO:0030089">
    <property type="term" value="C:phycobilisome"/>
    <property type="evidence" value="ECO:0007669"/>
    <property type="project" value="UniProtKB-UniRule"/>
</dbReference>
<keyword evidence="3 6" id="KW-0605">Phycobilisome</keyword>
<comment type="subcellular location">
    <subcellularLocation>
        <location evidence="1">Endomembrane system</location>
    </subcellularLocation>
</comment>
<dbReference type="EMBL" id="PVWO01000575">
    <property type="protein sequence ID" value="PSB42703.1"/>
    <property type="molecule type" value="Genomic_DNA"/>
</dbReference>
<comment type="caution">
    <text evidence="9">The sequence shown here is derived from an EMBL/GenBank/DDBJ whole genome shotgun (WGS) entry which is preliminary data.</text>
</comment>
<keyword evidence="2" id="KW-0042">Antenna complex</keyword>
<dbReference type="GO" id="GO:0012505">
    <property type="term" value="C:endomembrane system"/>
    <property type="evidence" value="ECO:0007669"/>
    <property type="project" value="UniProtKB-SubCell"/>
</dbReference>
<accession>A0A2T1FCG8</accession>
<sequence>MSIPLLQYSPTSQNQRVSSFEVAWEEQPRIFSIDNLLSTSDFDVLINAAYRQIFHEQQTTVHSRQIALESQLRCGQITVRQFIRGLATSESFRNLTFNSNNNYRVVQICIQRILGREVYNEREKIAWSIVIATKGFYTFIDSLLSTEEYQENFGDSTVPYQRRRILPQQIQGQLPFERMARYGTDYRDKLPKQNFRGFPGMGYTGPIMSQTRWNWQKQPSPVLTTIGKVITYSGGAGVVVLSLVVFLSCLGWVHI</sequence>
<protein>
    <submittedName>
        <fullName evidence="9">Phycobilisome rod-core linker polypeptide CpcG</fullName>
    </submittedName>
</protein>
<evidence type="ECO:0000259" key="8">
    <source>
        <dbReference type="PROSITE" id="PS51445"/>
    </source>
</evidence>
<dbReference type="OrthoDB" id="448032at2"/>
<keyword evidence="10" id="KW-1185">Reference proteome</keyword>
<dbReference type="AlphaFoldDB" id="A0A2T1FCG8"/>
<dbReference type="Gene3D" id="1.10.3130.20">
    <property type="entry name" value="Phycobilisome linker domain"/>
    <property type="match status" value="1"/>
</dbReference>
<feature type="domain" description="PBS-linker" evidence="8">
    <location>
        <begin position="11"/>
        <end position="194"/>
    </location>
</feature>
<evidence type="ECO:0000256" key="2">
    <source>
        <dbReference type="ARBA" id="ARBA00022549"/>
    </source>
</evidence>
<dbReference type="Pfam" id="PF00427">
    <property type="entry name" value="PBS_linker_poly"/>
    <property type="match status" value="1"/>
</dbReference>
<evidence type="ECO:0000256" key="6">
    <source>
        <dbReference type="PROSITE-ProRule" id="PRU00775"/>
    </source>
</evidence>
<dbReference type="InterPro" id="IPR038255">
    <property type="entry name" value="PBS_linker_sf"/>
</dbReference>
<evidence type="ECO:0000256" key="3">
    <source>
        <dbReference type="ARBA" id="ARBA00022738"/>
    </source>
</evidence>
<evidence type="ECO:0000256" key="1">
    <source>
        <dbReference type="ARBA" id="ARBA00004308"/>
    </source>
</evidence>
<dbReference type="RefSeq" id="WP_106312097.1">
    <property type="nucleotide sequence ID" value="NZ_PVWO01000575.1"/>
</dbReference>
<dbReference type="InterPro" id="IPR001297">
    <property type="entry name" value="PBS_linker_dom"/>
</dbReference>